<dbReference type="AlphaFoldDB" id="A0A8X7NR70"/>
<feature type="compositionally biased region" description="Basic and acidic residues" evidence="1">
    <location>
        <begin position="296"/>
        <end position="305"/>
    </location>
</feature>
<feature type="compositionally biased region" description="Basic residues" evidence="1">
    <location>
        <begin position="394"/>
        <end position="404"/>
    </location>
</feature>
<evidence type="ECO:0000313" key="2">
    <source>
        <dbReference type="EMBL" id="KAF6058872.1"/>
    </source>
</evidence>
<sequence>MTDVSPSSKKVDDFLSSLSLLSQERIKEDRQRQRNLQHDIDELRSRSHSSSPIKGESNYMSSSNRSSYQISVPDLKFNRSRLSQEDDFAPPLPRRRDVQEEDEPPALPRRARVEEEETAPRLPTRKHQDSIGLLQPVARKEAPAKPMKPKPVTTKYDKRQLPSSNDVEPSGHRSFRDIESLIRSGKASTKTLESASAELPDPKPKPTKPAWLSSSVKPVSNTKQAPSSSDVTPAKPKPTSWIDSAVSKSPESKPKTNIPLVKPTKPKHLELHQESKPNEPEPEFMTQFQKLKKEKKQPSNDEIRKTPPVVKPKPMMRSMNEPPAEFQAKFNSITKPSPIKPTAKTINYEEKDSLELRSKLKKMTPVKPEKPKFKSSTYEQKDSEELRMQLEKMTKKKPPKKPLKRAATEELKPSVTELSKDETVSTTMRSPEDLSFEHKLGALLSQGPTLTKASTFPQPKSLTPKSKVQESSGETLTHATKSRPKGPRRKLPKNLQIPSGVKGGNELTSKEKDSAEQEKRQSEPEEDRSTPVVKKPPPIKSKPKEIKVKPRVISGELFI</sequence>
<evidence type="ECO:0000313" key="3">
    <source>
        <dbReference type="Proteomes" id="UP000590412"/>
    </source>
</evidence>
<feature type="region of interest" description="Disordered" evidence="1">
    <location>
        <begin position="23"/>
        <end position="320"/>
    </location>
</feature>
<reference evidence="2" key="1">
    <citation type="submission" date="2020-03" db="EMBL/GenBank/DDBJ databases">
        <title>FDA dAtabase for Regulatory Grade micrObial Sequences (FDA-ARGOS): Supporting development and validation of Infectious Disease Dx tests.</title>
        <authorList>
            <person name="Campos J."/>
            <person name="Goldberg B."/>
            <person name="Tallon L."/>
            <person name="Sadzewicz L."/>
            <person name="Vavikolanu K."/>
            <person name="Mehta A."/>
            <person name="Aluvathingal J."/>
            <person name="Nadendla S."/>
            <person name="Nandy P."/>
            <person name="Geyer C."/>
            <person name="Yan Y."/>
            <person name="Sichtig H."/>
        </authorList>
    </citation>
    <scope>NUCLEOTIDE SEQUENCE [LARGE SCALE GENOMIC DNA]</scope>
    <source>
        <strain evidence="2">FDAARGOS_652</strain>
    </source>
</reference>
<feature type="compositionally biased region" description="Basic and acidic residues" evidence="1">
    <location>
        <begin position="379"/>
        <end position="393"/>
    </location>
</feature>
<dbReference type="EMBL" id="JABWAB010000001">
    <property type="protein sequence ID" value="KAF6058872.1"/>
    <property type="molecule type" value="Genomic_DNA"/>
</dbReference>
<feature type="compositionally biased region" description="Basic and acidic residues" evidence="1">
    <location>
        <begin position="169"/>
        <end position="180"/>
    </location>
</feature>
<feature type="compositionally biased region" description="Basic and acidic residues" evidence="1">
    <location>
        <begin position="430"/>
        <end position="440"/>
    </location>
</feature>
<protein>
    <submittedName>
        <fullName evidence="2">Uncharacterized protein</fullName>
    </submittedName>
</protein>
<dbReference type="Proteomes" id="UP000590412">
    <property type="component" value="Unassembled WGS sequence"/>
</dbReference>
<feature type="compositionally biased region" description="Basic and acidic residues" evidence="1">
    <location>
        <begin position="508"/>
        <end position="529"/>
    </location>
</feature>
<feature type="compositionally biased region" description="Basic and acidic residues" evidence="1">
    <location>
        <begin position="406"/>
        <end position="423"/>
    </location>
</feature>
<dbReference type="OrthoDB" id="6375767at2759"/>
<feature type="compositionally biased region" description="Basic and acidic residues" evidence="1">
    <location>
        <begin position="267"/>
        <end position="279"/>
    </location>
</feature>
<proteinExistence type="predicted"/>
<feature type="compositionally biased region" description="Low complexity" evidence="1">
    <location>
        <begin position="57"/>
        <end position="71"/>
    </location>
</feature>
<feature type="compositionally biased region" description="Basic residues" evidence="1">
    <location>
        <begin position="480"/>
        <end position="492"/>
    </location>
</feature>
<organism evidence="2 3">
    <name type="scientific">Candida parapsilosis</name>
    <name type="common">Yeast</name>
    <dbReference type="NCBI Taxonomy" id="5480"/>
    <lineage>
        <taxon>Eukaryota</taxon>
        <taxon>Fungi</taxon>
        <taxon>Dikarya</taxon>
        <taxon>Ascomycota</taxon>
        <taxon>Saccharomycotina</taxon>
        <taxon>Pichiomycetes</taxon>
        <taxon>Debaryomycetaceae</taxon>
        <taxon>Candida/Lodderomyces clade</taxon>
        <taxon>Candida</taxon>
    </lineage>
</organism>
<feature type="compositionally biased region" description="Polar residues" evidence="1">
    <location>
        <begin position="446"/>
        <end position="479"/>
    </location>
</feature>
<feature type="compositionally biased region" description="Polar residues" evidence="1">
    <location>
        <begin position="212"/>
        <end position="231"/>
    </location>
</feature>
<accession>A0A8X7NR70</accession>
<evidence type="ECO:0000256" key="1">
    <source>
        <dbReference type="SAM" id="MobiDB-lite"/>
    </source>
</evidence>
<comment type="caution">
    <text evidence="2">The sequence shown here is derived from an EMBL/GenBank/DDBJ whole genome shotgun (WGS) entry which is preliminary data.</text>
</comment>
<gene>
    <name evidence="2" type="ORF">FOB60_000454</name>
</gene>
<name>A0A8X7NR70_CANPA</name>
<feature type="region of interest" description="Disordered" evidence="1">
    <location>
        <begin position="359"/>
        <end position="559"/>
    </location>
</feature>
<feature type="compositionally biased region" description="Basic and acidic residues" evidence="1">
    <location>
        <begin position="24"/>
        <end position="45"/>
    </location>
</feature>